<accession>K2MNB3</accession>
<gene>
    <name evidence="2" type="ORF">MOQ_009154</name>
</gene>
<dbReference type="OrthoDB" id="674604at2759"/>
<evidence type="ECO:0000313" key="2">
    <source>
        <dbReference type="EMBL" id="EKF27129.1"/>
    </source>
</evidence>
<feature type="compositionally biased region" description="Low complexity" evidence="1">
    <location>
        <begin position="44"/>
        <end position="54"/>
    </location>
</feature>
<evidence type="ECO:0000256" key="1">
    <source>
        <dbReference type="SAM" id="MobiDB-lite"/>
    </source>
</evidence>
<keyword evidence="3" id="KW-1185">Reference proteome</keyword>
<dbReference type="EMBL" id="AHKC01019001">
    <property type="protein sequence ID" value="EKF27129.1"/>
    <property type="molecule type" value="Genomic_DNA"/>
</dbReference>
<dbReference type="AlphaFoldDB" id="K2MNB3"/>
<comment type="caution">
    <text evidence="2">The sequence shown here is derived from an EMBL/GenBank/DDBJ whole genome shotgun (WGS) entry which is preliminary data.</text>
</comment>
<name>K2MNB3_TRYCR</name>
<dbReference type="Proteomes" id="UP000007350">
    <property type="component" value="Unassembled WGS sequence"/>
</dbReference>
<evidence type="ECO:0000313" key="3">
    <source>
        <dbReference type="Proteomes" id="UP000007350"/>
    </source>
</evidence>
<protein>
    <submittedName>
        <fullName evidence="2">Uncharacterized protein</fullName>
    </submittedName>
</protein>
<feature type="compositionally biased region" description="Low complexity" evidence="1">
    <location>
        <begin position="1"/>
        <end position="10"/>
    </location>
</feature>
<proteinExistence type="predicted"/>
<organism evidence="2 3">
    <name type="scientific">Trypanosoma cruzi marinkellei</name>
    <dbReference type="NCBI Taxonomy" id="85056"/>
    <lineage>
        <taxon>Eukaryota</taxon>
        <taxon>Discoba</taxon>
        <taxon>Euglenozoa</taxon>
        <taxon>Kinetoplastea</taxon>
        <taxon>Metakinetoplastina</taxon>
        <taxon>Trypanosomatida</taxon>
        <taxon>Trypanosomatidae</taxon>
        <taxon>Trypanosoma</taxon>
        <taxon>Schizotrypanum</taxon>
    </lineage>
</organism>
<feature type="region of interest" description="Disordered" evidence="1">
    <location>
        <begin position="1"/>
        <end position="64"/>
    </location>
</feature>
<sequence>MSMFTAALDAKNARKAAKKKDTTTERTAQSSSRSIEQPPIKESQPQQQQQQQQQILNTSSTSGVDAIEEITGMSVEERDSISNFIKQVLEQPEMDLTARMRDESNTLSTVGAMKRNTGSGAGAEDDALTMTLRSTRGKIAIYCQEENSTANKVLYISPNTKFEEFCAMVEKKFGRKMAMSFNEGE</sequence>
<reference evidence="2 3" key="1">
    <citation type="journal article" date="2012" name="BMC Genomics">
        <title>Comparative genomic analysis of human infective Trypanosoma cruzi lineages with the bat-restricted subspecies T. cruzi marinkellei.</title>
        <authorList>
            <person name="Franzen O."/>
            <person name="Talavera-Lopez C."/>
            <person name="Ochaya S."/>
            <person name="Butler C.E."/>
            <person name="Messenger L.A."/>
            <person name="Lewis M.D."/>
            <person name="Llewellyn M.S."/>
            <person name="Marinkelle C.J."/>
            <person name="Tyler K.M."/>
            <person name="Miles M.A."/>
            <person name="Andersson B."/>
        </authorList>
    </citation>
    <scope>NUCLEOTIDE SEQUENCE [LARGE SCALE GENOMIC DNA]</scope>
    <source>
        <strain evidence="2 3">B7</strain>
    </source>
</reference>
<feature type="non-terminal residue" evidence="2">
    <location>
        <position position="185"/>
    </location>
</feature>